<reference evidence="2 3" key="1">
    <citation type="submission" date="2018-03" db="EMBL/GenBank/DDBJ databases">
        <title>Whole genome sequencing of Histamine producing bacteria.</title>
        <authorList>
            <person name="Butler K."/>
        </authorList>
    </citation>
    <scope>NUCLEOTIDE SEQUENCE [LARGE SCALE GENOMIC DNA]</scope>
    <source>
        <strain evidence="2 3">DSM 16190</strain>
    </source>
</reference>
<dbReference type="GO" id="GO:0016020">
    <property type="term" value="C:membrane"/>
    <property type="evidence" value="ECO:0007669"/>
    <property type="project" value="GOC"/>
</dbReference>
<dbReference type="InterPro" id="IPR051916">
    <property type="entry name" value="GPI-anchor_lipid_remodeler"/>
</dbReference>
<evidence type="ECO:0000313" key="3">
    <source>
        <dbReference type="Proteomes" id="UP000240904"/>
    </source>
</evidence>
<dbReference type="OrthoDB" id="833328at2"/>
<keyword evidence="3" id="KW-1185">Reference proteome</keyword>
<evidence type="ECO:0000313" key="2">
    <source>
        <dbReference type="EMBL" id="PSW06941.1"/>
    </source>
</evidence>
<dbReference type="InterPro" id="IPR036691">
    <property type="entry name" value="Endo/exonu/phosph_ase_sf"/>
</dbReference>
<evidence type="ECO:0000259" key="1">
    <source>
        <dbReference type="Pfam" id="PF03372"/>
    </source>
</evidence>
<dbReference type="EMBL" id="PYMC01000002">
    <property type="protein sequence ID" value="PSW06941.1"/>
    <property type="molecule type" value="Genomic_DNA"/>
</dbReference>
<name>A0A2T3N3J0_9GAMM</name>
<dbReference type="PANTHER" id="PTHR14859:SF15">
    <property type="entry name" value="ENDONUCLEASE_EXONUCLEASE_PHOSPHATASE DOMAIN-CONTAINING PROTEIN"/>
    <property type="match status" value="1"/>
</dbReference>
<dbReference type="Proteomes" id="UP000240904">
    <property type="component" value="Unassembled WGS sequence"/>
</dbReference>
<protein>
    <submittedName>
        <fullName evidence="2">Endonuclease</fullName>
    </submittedName>
</protein>
<gene>
    <name evidence="2" type="ORF">C9I89_03570</name>
</gene>
<dbReference type="InterPro" id="IPR005135">
    <property type="entry name" value="Endo/exonuclease/phosphatase"/>
</dbReference>
<dbReference type="Pfam" id="PF03372">
    <property type="entry name" value="Exo_endo_phos"/>
    <property type="match status" value="1"/>
</dbReference>
<dbReference type="PANTHER" id="PTHR14859">
    <property type="entry name" value="CALCOFLUOR WHITE HYPERSENSITIVE PROTEIN PRECURSOR"/>
    <property type="match status" value="1"/>
</dbReference>
<keyword evidence="2" id="KW-0540">Nuclease</keyword>
<keyword evidence="2" id="KW-0255">Endonuclease</keyword>
<accession>A0A2T3N3J0</accession>
<dbReference type="GO" id="GO:0006506">
    <property type="term" value="P:GPI anchor biosynthetic process"/>
    <property type="evidence" value="ECO:0007669"/>
    <property type="project" value="TreeGrafter"/>
</dbReference>
<organism evidence="2 3">
    <name type="scientific">Photobacterium lipolyticum</name>
    <dbReference type="NCBI Taxonomy" id="266810"/>
    <lineage>
        <taxon>Bacteria</taxon>
        <taxon>Pseudomonadati</taxon>
        <taxon>Pseudomonadota</taxon>
        <taxon>Gammaproteobacteria</taxon>
        <taxon>Vibrionales</taxon>
        <taxon>Vibrionaceae</taxon>
        <taxon>Photobacterium</taxon>
    </lineage>
</organism>
<dbReference type="AlphaFoldDB" id="A0A2T3N3J0"/>
<dbReference type="Gene3D" id="3.60.10.10">
    <property type="entry name" value="Endonuclease/exonuclease/phosphatase"/>
    <property type="match status" value="1"/>
</dbReference>
<dbReference type="SUPFAM" id="SSF56219">
    <property type="entry name" value="DNase I-like"/>
    <property type="match status" value="1"/>
</dbReference>
<dbReference type="GO" id="GO:0004519">
    <property type="term" value="F:endonuclease activity"/>
    <property type="evidence" value="ECO:0007669"/>
    <property type="project" value="UniProtKB-KW"/>
</dbReference>
<sequence>MKVATFNLFNYLEPPSAFYDFDKIYSQEQWQKKQGWISRYLAEHQPDVIGFQEVFSPESLQQLVHEQGYEHFAVIDEAEVISDYIYQSPVVAIASRYPISELSAVTPDTGLAVAMGLKEGFSFSRQPLRATIQLPYIGRCDCYVVHFKSKRPMLEQDITDGSSPKSTFIAQALKTEISGNLGSAMQRGTEAALLFTNMIERRERTGYPMLLMGDFNDSLDSGVLSHLLTRSLRQRTDDESELLLAKYRLADAWDLYRATDYFQATDSFQTEFCRPATHYYYAKGSVLDYILLSCEFDAEHHASLFEVSDYHCYDRHLINPIYERDSESTDHGIVMVKLSLRG</sequence>
<feature type="domain" description="Endonuclease/exonuclease/phosphatase" evidence="1">
    <location>
        <begin position="37"/>
        <end position="293"/>
    </location>
</feature>
<proteinExistence type="predicted"/>
<comment type="caution">
    <text evidence="2">The sequence shown here is derived from an EMBL/GenBank/DDBJ whole genome shotgun (WGS) entry which is preliminary data.</text>
</comment>
<keyword evidence="2" id="KW-0378">Hydrolase</keyword>